<evidence type="ECO:0000313" key="7">
    <source>
        <dbReference type="EMBL" id="WXA93719.1"/>
    </source>
</evidence>
<dbReference type="EMBL" id="CP089982">
    <property type="protein sequence ID" value="WXA93719.1"/>
    <property type="molecule type" value="Genomic_DNA"/>
</dbReference>
<sequence length="440" mass="46567">MATGNGNGNGKGRSERIAIVAGLRTPFAKSQTAYRDLSALDLGKIVVAELLARSELSPKEVGLCVYGQVLPSIAAPNIAREIVLGTAMPKDIEAFSVSRACATSFQSLTSAAESLLAGQHDVAITGGADSASDVPITVSKKLAEALMNANKAKTFGEKLSAFRKLSARDFLPVPPSLKEPTTGLTMGESAEKMAKEAHISREAQDEFAHRSHSRAAKAWSDGVFDQEVMHVVPGPRYDKPIARDNTVRDDSSLEGYGKLKPAFDRKFGSITAGNSSPLTDGASALIVMTEQKAKALGYRPLGYLRSWAYAALDPGDWMLMGPSYATPIALERAGLTLKDMDLVDMHEAFAAQILCNTQAFASKKFAEEKLGRSEAIGEIDDAKFNVHGGSISIGHPFAATGARMVTTVLHELKRRGKQFGLATACAAGGLGAAVVLEVGE</sequence>
<dbReference type="PANTHER" id="PTHR18919:SF107">
    <property type="entry name" value="ACETYL-COA ACETYLTRANSFERASE, CYTOSOLIC"/>
    <property type="match status" value="1"/>
</dbReference>
<dbReference type="PIRSF" id="PIRSF000429">
    <property type="entry name" value="Ac-CoA_Ac_transf"/>
    <property type="match status" value="1"/>
</dbReference>
<name>A0ABZ2K4U3_9BACT</name>
<comment type="similarity">
    <text evidence="1 4">Belongs to the thiolase-like superfamily. Thiolase family.</text>
</comment>
<dbReference type="NCBIfam" id="NF006516">
    <property type="entry name" value="PRK08963.1"/>
    <property type="match status" value="1"/>
</dbReference>
<dbReference type="SUPFAM" id="SSF53901">
    <property type="entry name" value="Thiolase-like"/>
    <property type="match status" value="2"/>
</dbReference>
<dbReference type="InterPro" id="IPR020616">
    <property type="entry name" value="Thiolase_N"/>
</dbReference>
<keyword evidence="8" id="KW-1185">Reference proteome</keyword>
<dbReference type="InterPro" id="IPR020615">
    <property type="entry name" value="Thiolase_acyl_enz_int_AS"/>
</dbReference>
<dbReference type="EC" id="2.3.1.16" evidence="7"/>
<evidence type="ECO:0000313" key="8">
    <source>
        <dbReference type="Proteomes" id="UP001379533"/>
    </source>
</evidence>
<dbReference type="PROSITE" id="PS00099">
    <property type="entry name" value="THIOLASE_3"/>
    <property type="match status" value="1"/>
</dbReference>
<dbReference type="InterPro" id="IPR020613">
    <property type="entry name" value="Thiolase_CS"/>
</dbReference>
<evidence type="ECO:0000256" key="3">
    <source>
        <dbReference type="ARBA" id="ARBA00023315"/>
    </source>
</evidence>
<dbReference type="InterPro" id="IPR020610">
    <property type="entry name" value="Thiolase_AS"/>
</dbReference>
<dbReference type="CDD" id="cd00751">
    <property type="entry name" value="thiolase"/>
    <property type="match status" value="1"/>
</dbReference>
<evidence type="ECO:0000256" key="2">
    <source>
        <dbReference type="ARBA" id="ARBA00022679"/>
    </source>
</evidence>
<reference evidence="7 8" key="1">
    <citation type="submission" date="2021-12" db="EMBL/GenBank/DDBJ databases">
        <title>Discovery of the Pendulisporaceae a myxobacterial family with distinct sporulation behavior and unique specialized metabolism.</title>
        <authorList>
            <person name="Garcia R."/>
            <person name="Popoff A."/>
            <person name="Bader C.D."/>
            <person name="Loehr J."/>
            <person name="Walesch S."/>
            <person name="Walt C."/>
            <person name="Boldt J."/>
            <person name="Bunk B."/>
            <person name="Haeckl F.J.F.P.J."/>
            <person name="Gunesch A.P."/>
            <person name="Birkelbach J."/>
            <person name="Nuebel U."/>
            <person name="Pietschmann T."/>
            <person name="Bach T."/>
            <person name="Mueller R."/>
        </authorList>
    </citation>
    <scope>NUCLEOTIDE SEQUENCE [LARGE SCALE GENOMIC DNA]</scope>
    <source>
        <strain evidence="7 8">MSr12523</strain>
    </source>
</reference>
<dbReference type="GO" id="GO:0003988">
    <property type="term" value="F:acetyl-CoA C-acyltransferase activity"/>
    <property type="evidence" value="ECO:0007669"/>
    <property type="project" value="UniProtKB-EC"/>
</dbReference>
<organism evidence="7 8">
    <name type="scientific">Pendulispora brunnea</name>
    <dbReference type="NCBI Taxonomy" id="2905690"/>
    <lineage>
        <taxon>Bacteria</taxon>
        <taxon>Pseudomonadati</taxon>
        <taxon>Myxococcota</taxon>
        <taxon>Myxococcia</taxon>
        <taxon>Myxococcales</taxon>
        <taxon>Sorangiineae</taxon>
        <taxon>Pendulisporaceae</taxon>
        <taxon>Pendulispora</taxon>
    </lineage>
</organism>
<dbReference type="PROSITE" id="PS00737">
    <property type="entry name" value="THIOLASE_2"/>
    <property type="match status" value="1"/>
</dbReference>
<evidence type="ECO:0000256" key="4">
    <source>
        <dbReference type="RuleBase" id="RU003557"/>
    </source>
</evidence>
<feature type="domain" description="Thiolase N-terminal" evidence="5">
    <location>
        <begin position="17"/>
        <end position="291"/>
    </location>
</feature>
<protein>
    <submittedName>
        <fullName evidence="7">Acetyl-CoA C-acyltransferase FadI</fullName>
        <ecNumber evidence="7">2.3.1.16</ecNumber>
    </submittedName>
</protein>
<evidence type="ECO:0000256" key="1">
    <source>
        <dbReference type="ARBA" id="ARBA00010982"/>
    </source>
</evidence>
<dbReference type="InterPro" id="IPR016039">
    <property type="entry name" value="Thiolase-like"/>
</dbReference>
<dbReference type="Gene3D" id="3.40.47.10">
    <property type="match status" value="1"/>
</dbReference>
<gene>
    <name evidence="7" type="primary">fadI</name>
    <name evidence="7" type="ORF">LZC95_45610</name>
</gene>
<dbReference type="PANTHER" id="PTHR18919">
    <property type="entry name" value="ACETYL-COA C-ACYLTRANSFERASE"/>
    <property type="match status" value="1"/>
</dbReference>
<dbReference type="Pfam" id="PF00108">
    <property type="entry name" value="Thiolase_N"/>
    <property type="match status" value="1"/>
</dbReference>
<dbReference type="NCBIfam" id="TIGR01930">
    <property type="entry name" value="AcCoA-C-Actrans"/>
    <property type="match status" value="1"/>
</dbReference>
<dbReference type="Proteomes" id="UP001379533">
    <property type="component" value="Chromosome"/>
</dbReference>
<dbReference type="InterPro" id="IPR020617">
    <property type="entry name" value="Thiolase_C"/>
</dbReference>
<dbReference type="Pfam" id="PF02803">
    <property type="entry name" value="Thiolase_C"/>
    <property type="match status" value="1"/>
</dbReference>
<proteinExistence type="inferred from homology"/>
<evidence type="ECO:0000259" key="6">
    <source>
        <dbReference type="Pfam" id="PF02803"/>
    </source>
</evidence>
<dbReference type="PROSITE" id="PS00098">
    <property type="entry name" value="THIOLASE_1"/>
    <property type="match status" value="1"/>
</dbReference>
<dbReference type="RefSeq" id="WP_394844318.1">
    <property type="nucleotide sequence ID" value="NZ_CP089982.1"/>
</dbReference>
<keyword evidence="3 4" id="KW-0012">Acyltransferase</keyword>
<accession>A0ABZ2K4U3</accession>
<feature type="domain" description="Thiolase C-terminal" evidence="6">
    <location>
        <begin position="299"/>
        <end position="437"/>
    </location>
</feature>
<evidence type="ECO:0000259" key="5">
    <source>
        <dbReference type="Pfam" id="PF00108"/>
    </source>
</evidence>
<keyword evidence="2 4" id="KW-0808">Transferase</keyword>
<dbReference type="InterPro" id="IPR002155">
    <property type="entry name" value="Thiolase"/>
</dbReference>